<evidence type="ECO:0000256" key="4">
    <source>
        <dbReference type="HAMAP-Rule" id="MF_00923"/>
    </source>
</evidence>
<dbReference type="InterPro" id="IPR011047">
    <property type="entry name" value="Quinoprotein_ADH-like_sf"/>
</dbReference>
<comment type="similarity">
    <text evidence="4">Belongs to the BamB family.</text>
</comment>
<dbReference type="RefSeq" id="WP_012638605.1">
    <property type="nucleotide sequence ID" value="NC_011901.1"/>
</dbReference>
<evidence type="ECO:0000313" key="8">
    <source>
        <dbReference type="Proteomes" id="UP000002383"/>
    </source>
</evidence>
<organism evidence="7 8">
    <name type="scientific">Thioalkalivibrio sulfidiphilus (strain HL-EbGR7)</name>
    <dbReference type="NCBI Taxonomy" id="396588"/>
    <lineage>
        <taxon>Bacteria</taxon>
        <taxon>Pseudomonadati</taxon>
        <taxon>Pseudomonadota</taxon>
        <taxon>Gammaproteobacteria</taxon>
        <taxon>Chromatiales</taxon>
        <taxon>Ectothiorhodospiraceae</taxon>
        <taxon>Thioalkalivibrio</taxon>
    </lineage>
</organism>
<feature type="signal peptide" evidence="5">
    <location>
        <begin position="1"/>
        <end position="31"/>
    </location>
</feature>
<dbReference type="InterPro" id="IPR015943">
    <property type="entry name" value="WD40/YVTN_repeat-like_dom_sf"/>
</dbReference>
<dbReference type="PANTHER" id="PTHR34512:SF30">
    <property type="entry name" value="OUTER MEMBRANE PROTEIN ASSEMBLY FACTOR BAMB"/>
    <property type="match status" value="1"/>
</dbReference>
<comment type="subunit">
    <text evidence="4">Part of the Bam complex.</text>
</comment>
<dbReference type="PROSITE" id="PS51257">
    <property type="entry name" value="PROKAR_LIPOPROTEIN"/>
    <property type="match status" value="1"/>
</dbReference>
<evidence type="ECO:0000256" key="1">
    <source>
        <dbReference type="ARBA" id="ARBA00022729"/>
    </source>
</evidence>
<dbReference type="SMART" id="SM00564">
    <property type="entry name" value="PQQ"/>
    <property type="match status" value="7"/>
</dbReference>
<dbReference type="AlphaFoldDB" id="B8GTN2"/>
<name>B8GTN2_THISH</name>
<dbReference type="HAMAP" id="MF_00923">
    <property type="entry name" value="OM_assembly_BamB"/>
    <property type="match status" value="1"/>
</dbReference>
<proteinExistence type="inferred from homology"/>
<dbReference type="eggNOG" id="COG1520">
    <property type="taxonomic scope" value="Bacteria"/>
</dbReference>
<keyword evidence="1 4" id="KW-0732">Signal</keyword>
<dbReference type="Gene3D" id="2.130.10.10">
    <property type="entry name" value="YVTN repeat-like/Quinoprotein amine dehydrogenase"/>
    <property type="match status" value="1"/>
</dbReference>
<feature type="domain" description="Pyrrolo-quinoline quinone repeat" evidence="6">
    <location>
        <begin position="84"/>
        <end position="315"/>
    </location>
</feature>
<gene>
    <name evidence="4" type="primary">bamB</name>
    <name evidence="7" type="ordered locus">Tgr7_2046</name>
</gene>
<dbReference type="Proteomes" id="UP000002383">
    <property type="component" value="Chromosome"/>
</dbReference>
<comment type="function">
    <text evidence="4">Part of the outer membrane protein assembly complex, which is involved in assembly and insertion of beta-barrel proteins into the outer membrane.</text>
</comment>
<protein>
    <recommendedName>
        <fullName evidence="4">Outer membrane protein assembly factor BamB</fullName>
    </recommendedName>
</protein>
<dbReference type="SUPFAM" id="SSF50998">
    <property type="entry name" value="Quinoprotein alcohol dehydrogenase-like"/>
    <property type="match status" value="1"/>
</dbReference>
<dbReference type="STRING" id="396588.Tgr7_2046"/>
<reference evidence="7 8" key="1">
    <citation type="journal article" date="2011" name="Stand. Genomic Sci.">
        <title>Complete genome sequence of 'Thioalkalivibrio sulfidophilus' HL-EbGr7.</title>
        <authorList>
            <person name="Muyzer G."/>
            <person name="Sorokin D.Y."/>
            <person name="Mavromatis K."/>
            <person name="Lapidus A."/>
            <person name="Clum A."/>
            <person name="Ivanova N."/>
            <person name="Pati A."/>
            <person name="d'Haeseleer P."/>
            <person name="Woyke T."/>
            <person name="Kyrpides N.C."/>
        </authorList>
    </citation>
    <scope>NUCLEOTIDE SEQUENCE [LARGE SCALE GENOMIC DNA]</scope>
    <source>
        <strain evidence="7 8">HL-EbGR7</strain>
    </source>
</reference>
<dbReference type="EMBL" id="CP001339">
    <property type="protein sequence ID" value="ACL73126.1"/>
    <property type="molecule type" value="Genomic_DNA"/>
</dbReference>
<evidence type="ECO:0000313" key="7">
    <source>
        <dbReference type="EMBL" id="ACL73126.1"/>
    </source>
</evidence>
<dbReference type="Pfam" id="PF13360">
    <property type="entry name" value="PQQ_2"/>
    <property type="match status" value="1"/>
</dbReference>
<sequence length="400" mass="42828" precursor="true">MRFMSIFASRSSLRVALLGAALLLGGCGTFSRDNTEPPAPLPDYTRTVLPSTVWNRDTGGGVGRFYVYLVPMRFGDGVYVTDAEGRVTAVNAEDGRQRWSVNLSVPVTGGVGGGDGLVMVGTAKGEIIALDMESGEMLWSRRLSSEVMAISSVSQDRVVARTNDGRVHALHAGTGEPDWLAGRTTPALSLRGVGQPVMVPGRVIVGFDNGRVLSLGLGRGNVLWETALAVPSGRSELERMVDVDGHIVVADGRVYAVAYQGRVAALSLADGRILWERNFSSHRGLAVGGNQVFITDAEGHVWALDRNSGGTLWQQELLRLRGVTAPAVLGDHVVVGDYEGYLHWLSREDGSLVGRLRTDSSGLMSRPIVHEGRLYVLGNGGRLSAVVPEGGRRARWSDSE</sequence>
<keyword evidence="4" id="KW-0449">Lipoprotein</keyword>
<dbReference type="GO" id="GO:0009279">
    <property type="term" value="C:cell outer membrane"/>
    <property type="evidence" value="ECO:0007669"/>
    <property type="project" value="UniProtKB-SubCell"/>
</dbReference>
<dbReference type="InterPro" id="IPR018391">
    <property type="entry name" value="PQQ_b-propeller_rpt"/>
</dbReference>
<evidence type="ECO:0000256" key="2">
    <source>
        <dbReference type="ARBA" id="ARBA00023136"/>
    </source>
</evidence>
<dbReference type="PANTHER" id="PTHR34512">
    <property type="entry name" value="CELL SURFACE PROTEIN"/>
    <property type="match status" value="1"/>
</dbReference>
<dbReference type="GO" id="GO:0043165">
    <property type="term" value="P:Gram-negative-bacterium-type cell outer membrane assembly"/>
    <property type="evidence" value="ECO:0007669"/>
    <property type="project" value="UniProtKB-UniRule"/>
</dbReference>
<dbReference type="InterPro" id="IPR017687">
    <property type="entry name" value="BamB"/>
</dbReference>
<dbReference type="NCBIfam" id="TIGR03300">
    <property type="entry name" value="assembly_YfgL"/>
    <property type="match status" value="1"/>
</dbReference>
<dbReference type="GO" id="GO:0051205">
    <property type="term" value="P:protein insertion into membrane"/>
    <property type="evidence" value="ECO:0007669"/>
    <property type="project" value="UniProtKB-UniRule"/>
</dbReference>
<evidence type="ECO:0000256" key="3">
    <source>
        <dbReference type="ARBA" id="ARBA00023237"/>
    </source>
</evidence>
<dbReference type="HOGENOM" id="CLU_027480_0_1_6"/>
<keyword evidence="4" id="KW-0564">Palmitate</keyword>
<comment type="subcellular location">
    <subcellularLocation>
        <location evidence="4">Cell outer membrane</location>
        <topology evidence="4">Lipid-anchor</topology>
    </subcellularLocation>
</comment>
<feature type="chain" id="PRO_5009008111" description="Outer membrane protein assembly factor BamB" evidence="5">
    <location>
        <begin position="32"/>
        <end position="400"/>
    </location>
</feature>
<accession>B8GTN2</accession>
<evidence type="ECO:0000256" key="5">
    <source>
        <dbReference type="SAM" id="SignalP"/>
    </source>
</evidence>
<dbReference type="KEGG" id="tgr:Tgr7_2046"/>
<dbReference type="InterPro" id="IPR002372">
    <property type="entry name" value="PQQ_rpt_dom"/>
</dbReference>
<keyword evidence="8" id="KW-1185">Reference proteome</keyword>
<evidence type="ECO:0000259" key="6">
    <source>
        <dbReference type="Pfam" id="PF13360"/>
    </source>
</evidence>
<keyword evidence="2 4" id="KW-0472">Membrane</keyword>
<keyword evidence="3 4" id="KW-0998">Cell outer membrane</keyword>